<dbReference type="InterPro" id="IPR000048">
    <property type="entry name" value="IQ_motif_EF-hand-BS"/>
</dbReference>
<dbReference type="Gene3D" id="1.20.5.190">
    <property type="match status" value="1"/>
</dbReference>
<dbReference type="Pfam" id="PF00612">
    <property type="entry name" value="IQ"/>
    <property type="match status" value="1"/>
</dbReference>
<dbReference type="CDD" id="cd23767">
    <property type="entry name" value="IQCD"/>
    <property type="match status" value="1"/>
</dbReference>
<dbReference type="OrthoDB" id="537868at2759"/>
<evidence type="ECO:0000313" key="4">
    <source>
        <dbReference type="Proteomes" id="UP000232323"/>
    </source>
</evidence>
<sequence>MSTPRTPISSARMHPLSLAHPSSPLRQAPSTPNFVPQLQDPTRVAIVHVRPGSEYQALMYLLRRINKQFGLDEVMPELPDKYMEYEYRILNWPDSLNPHGDASTYFGESCMPVGLLLKRVRVKPIAASGTEFIPSKGSQPVDIDPVVAGRMVVDGGPTSNQIKALRRQMQGRVRPKMFDNRPSLMAVAVPGDPLYLRTAAAAIKEFNAKGLTLTVYMDITVQEVAAASLVQAAWRSHNLRGQVPLTDLLRRHRAALVIQRAWKRYLVRHRFVMLSSIKRLVLAMSNLLLGGTMTMDVHARQLLYQRAADPVHVYPESRLRFVFDKYQRVHVVVPDGEPRVGLPRWLGALVSTMTQSELSALYGDHPVYDAVHAIEILKNGAEWRICYIDLHEARSRACLLLALTFDPKPAQGVTLLPPHLSSLATTMERPSYLPPTSSLRPNTAELNMHRWFTVNSVDMGQSDSGRWKQAVSEGVQARKRPPPPPRPPSPTVISVAARPSSRGSAEASPKRAVSPASVANAKRSFGFVSPPKPGSPAAGSRSSSPPVHLMLQPLPRPASPPAAMTPISVGSAQVAVITFEDASRPSSPGQKSVVRAKRVVHPGYLTRAPSSPLKSPIILSRPGSPGLPPASPSSRPGSSRLGSPSSPQRPGSRGSTVQPVSPPVAPTVKAELPGGSALPRLPSIKRSGSGEVAGSKTMSPSSAGAKQRPPSSSTPPTTLPPLTPSSRGSRSSTVTPGSPAAGLMSHGRSRSARSPPKIPSTASTPEKRPGSVGSPYAQSHGVSGEFITFSFNPRLWNGYDMGPTMAMEGSLPMNELSEKSLPNTIHSMNSRATSSLFSSKDHSPIASPQTTSPKSTSSSLFKQSIPFAEEGRWPPETEAEKSVGRPGELPERPSTSGHSSRPHTPSSLTAIPEVEGKLQGDDVQEDSIGLDSLLADFRPLQRVLMTPNTRLLNAIAEAEAFAHDPRHMVGCLNPLHAQQHRNMVGCLNPLHAQQRRNMVGCLNQLHAQQHRNMVGCLNPLHAQQHRDMRLLPIGHVQHSTFPLSVRDHQLSRLAEVHEDDLSRLMQLYMDGDSGENPELYIKQKYLYHPAVQGSSLDTLNAHQASMIRHQRRLHEAFIAAQREEVHYKKTMQAHIQSGASLDATHDVWVKHHDTSHIFAPGYIPLTAAQMSEIVAAMTQVYMEAAAEKAHKAKEEHSEVMREIKEEKNHLNKVTAAAHSRQVEVTDTMRALYNEAWEKSKQARVNQISMRKERKRRQAHERSFAQAFVRQTNLLARHMGDGERALIKLELTSHTMSSTATRRAQGQQSRKQTQLGAEDAIALNRWKAQEVKRGGFTEEVQEYTEELEQYNRDVVSLKRMSEFDRKAKVGPAGGLWGNRHPTLLRDPLPMSSVVPAHEAKKQHRRFLLQQRERVKAISSRTHHHSREREMSPTHLERQKLLSQGGEASLSRGTPSHNLSPRGLSPVTTMPKSSMYNDHHSGLNPSDRFWLEEDEVEESGEDEEDDTLTDYLPELPYSKGAVLRLSQRDRPTGIVV</sequence>
<evidence type="ECO:0000256" key="1">
    <source>
        <dbReference type="SAM" id="Coils"/>
    </source>
</evidence>
<feature type="compositionally biased region" description="Basic and acidic residues" evidence="2">
    <location>
        <begin position="1425"/>
        <end position="1438"/>
    </location>
</feature>
<feature type="region of interest" description="Disordered" evidence="2">
    <location>
        <begin position="461"/>
        <end position="562"/>
    </location>
</feature>
<keyword evidence="4" id="KW-1185">Reference proteome</keyword>
<feature type="region of interest" description="Disordered" evidence="2">
    <location>
        <begin position="605"/>
        <end position="779"/>
    </location>
</feature>
<dbReference type="STRING" id="1157962.A0A250WSX2"/>
<evidence type="ECO:0000313" key="3">
    <source>
        <dbReference type="EMBL" id="GAX73934.1"/>
    </source>
</evidence>
<organism evidence="3 4">
    <name type="scientific">Chlamydomonas eustigma</name>
    <dbReference type="NCBI Taxonomy" id="1157962"/>
    <lineage>
        <taxon>Eukaryota</taxon>
        <taxon>Viridiplantae</taxon>
        <taxon>Chlorophyta</taxon>
        <taxon>core chlorophytes</taxon>
        <taxon>Chlorophyceae</taxon>
        <taxon>CS clade</taxon>
        <taxon>Chlamydomonadales</taxon>
        <taxon>Chlamydomonadaceae</taxon>
        <taxon>Chlamydomonas</taxon>
    </lineage>
</organism>
<feature type="region of interest" description="Disordered" evidence="2">
    <location>
        <begin position="1414"/>
        <end position="1486"/>
    </location>
</feature>
<dbReference type="Proteomes" id="UP000232323">
    <property type="component" value="Unassembled WGS sequence"/>
</dbReference>
<dbReference type="PANTHER" id="PTHR24216">
    <property type="entry name" value="PAXILLIN-RELATED"/>
    <property type="match status" value="1"/>
</dbReference>
<name>A0A250WSX2_9CHLO</name>
<feature type="compositionally biased region" description="Low complexity" evidence="2">
    <location>
        <begin position="724"/>
        <end position="739"/>
    </location>
</feature>
<feature type="compositionally biased region" description="Low complexity" evidence="2">
    <location>
        <begin position="535"/>
        <end position="546"/>
    </location>
</feature>
<feature type="compositionally biased region" description="Polar residues" evidence="2">
    <location>
        <begin position="24"/>
        <end position="33"/>
    </location>
</feature>
<protein>
    <submittedName>
        <fullName evidence="3">Uncharacterized protein</fullName>
    </submittedName>
</protein>
<comment type="caution">
    <text evidence="3">The sequence shown here is derived from an EMBL/GenBank/DDBJ whole genome shotgun (WGS) entry which is preliminary data.</text>
</comment>
<feature type="coiled-coil region" evidence="1">
    <location>
        <begin position="1182"/>
        <end position="1213"/>
    </location>
</feature>
<feature type="coiled-coil region" evidence="1">
    <location>
        <begin position="1332"/>
        <end position="1359"/>
    </location>
</feature>
<feature type="compositionally biased region" description="Polar residues" evidence="2">
    <location>
        <begin position="1464"/>
        <end position="1474"/>
    </location>
</feature>
<reference evidence="3 4" key="1">
    <citation type="submission" date="2017-08" db="EMBL/GenBank/DDBJ databases">
        <title>Acidophilic green algal genome provides insights into adaptation to an acidic environment.</title>
        <authorList>
            <person name="Hirooka S."/>
            <person name="Hirose Y."/>
            <person name="Kanesaki Y."/>
            <person name="Higuchi S."/>
            <person name="Fujiwara T."/>
            <person name="Onuma R."/>
            <person name="Era A."/>
            <person name="Ohbayashi R."/>
            <person name="Uzuka A."/>
            <person name="Nozaki H."/>
            <person name="Yoshikawa H."/>
            <person name="Miyagishima S.Y."/>
        </authorList>
    </citation>
    <scope>NUCLEOTIDE SEQUENCE [LARGE SCALE GENOMIC DNA]</scope>
    <source>
        <strain evidence="3 4">NIES-2499</strain>
    </source>
</reference>
<evidence type="ECO:0000256" key="2">
    <source>
        <dbReference type="SAM" id="MobiDB-lite"/>
    </source>
</evidence>
<accession>A0A250WSX2</accession>
<feature type="compositionally biased region" description="Basic and acidic residues" evidence="2">
    <location>
        <begin position="869"/>
        <end position="891"/>
    </location>
</feature>
<dbReference type="PROSITE" id="PS50096">
    <property type="entry name" value="IQ"/>
    <property type="match status" value="1"/>
</dbReference>
<feature type="region of interest" description="Disordered" evidence="2">
    <location>
        <begin position="1294"/>
        <end position="1314"/>
    </location>
</feature>
<keyword evidence="1" id="KW-0175">Coiled coil</keyword>
<dbReference type="EMBL" id="BEGY01000005">
    <property type="protein sequence ID" value="GAX73934.1"/>
    <property type="molecule type" value="Genomic_DNA"/>
</dbReference>
<feature type="region of interest" description="Disordered" evidence="2">
    <location>
        <begin position="1"/>
        <end position="33"/>
    </location>
</feature>
<feature type="region of interest" description="Disordered" evidence="2">
    <location>
        <begin position="833"/>
        <end position="908"/>
    </location>
</feature>
<dbReference type="SMART" id="SM00015">
    <property type="entry name" value="IQ"/>
    <property type="match status" value="2"/>
</dbReference>
<feature type="compositionally biased region" description="Low complexity" evidence="2">
    <location>
        <begin position="847"/>
        <end position="864"/>
    </location>
</feature>
<dbReference type="PANTHER" id="PTHR24216:SF65">
    <property type="entry name" value="PAXILLIN-LIKE PROTEIN 1"/>
    <property type="match status" value="1"/>
</dbReference>
<feature type="compositionally biased region" description="Low complexity" evidence="2">
    <location>
        <begin position="632"/>
        <end position="655"/>
    </location>
</feature>
<proteinExistence type="predicted"/>
<gene>
    <name evidence="3" type="ORF">CEUSTIGMA_g1384.t1</name>
</gene>
<feature type="compositionally biased region" description="Low complexity" evidence="2">
    <location>
        <begin position="609"/>
        <end position="624"/>
    </location>
</feature>
<feature type="compositionally biased region" description="Polar residues" evidence="2">
    <location>
        <begin position="893"/>
        <end position="908"/>
    </location>
</feature>